<dbReference type="InterPro" id="IPR023827">
    <property type="entry name" value="Peptidase_S8_Asp-AS"/>
</dbReference>
<evidence type="ECO:0000256" key="2">
    <source>
        <dbReference type="ARBA" id="ARBA00022670"/>
    </source>
</evidence>
<evidence type="ECO:0000256" key="3">
    <source>
        <dbReference type="ARBA" id="ARBA00022723"/>
    </source>
</evidence>
<dbReference type="InterPro" id="IPR023828">
    <property type="entry name" value="Peptidase_S8_Ser-AS"/>
</dbReference>
<evidence type="ECO:0000259" key="10">
    <source>
        <dbReference type="PROSITE" id="PS51272"/>
    </source>
</evidence>
<dbReference type="InterPro" id="IPR015500">
    <property type="entry name" value="Peptidase_S8_subtilisin-rel"/>
</dbReference>
<keyword evidence="5 8" id="KW-0378">Hydrolase</keyword>
<evidence type="ECO:0000256" key="7">
    <source>
        <dbReference type="PIRSR" id="PIRSR615500-1"/>
    </source>
</evidence>
<protein>
    <submittedName>
        <fullName evidence="11">S8 family serine peptidase</fullName>
    </submittedName>
</protein>
<dbReference type="PROSITE" id="PS00138">
    <property type="entry name" value="SUBTILASE_SER"/>
    <property type="match status" value="1"/>
</dbReference>
<dbReference type="CDD" id="cd07477">
    <property type="entry name" value="Peptidases_S8_Subtilisin_subset"/>
    <property type="match status" value="1"/>
</dbReference>
<dbReference type="GO" id="GO:0046872">
    <property type="term" value="F:metal ion binding"/>
    <property type="evidence" value="ECO:0007669"/>
    <property type="project" value="UniProtKB-KW"/>
</dbReference>
<organism evidence="11 12">
    <name type="scientific">Halobacillus yeomjeoni</name>
    <dbReference type="NCBI Taxonomy" id="311194"/>
    <lineage>
        <taxon>Bacteria</taxon>
        <taxon>Bacillati</taxon>
        <taxon>Bacillota</taxon>
        <taxon>Bacilli</taxon>
        <taxon>Bacillales</taxon>
        <taxon>Bacillaceae</taxon>
        <taxon>Halobacillus</taxon>
    </lineage>
</organism>
<dbReference type="SUPFAM" id="SSF54897">
    <property type="entry name" value="Protease propeptides/inhibitors"/>
    <property type="match status" value="1"/>
</dbReference>
<dbReference type="AlphaFoldDB" id="A0A931HWJ6"/>
<dbReference type="GO" id="GO:0006508">
    <property type="term" value="P:proteolysis"/>
    <property type="evidence" value="ECO:0007669"/>
    <property type="project" value="UniProtKB-KW"/>
</dbReference>
<dbReference type="GO" id="GO:0004252">
    <property type="term" value="F:serine-type endopeptidase activity"/>
    <property type="evidence" value="ECO:0007669"/>
    <property type="project" value="UniProtKB-UniRule"/>
</dbReference>
<name>A0A931HWJ6_9BACI</name>
<dbReference type="InterPro" id="IPR000209">
    <property type="entry name" value="Peptidase_S8/S53_dom"/>
</dbReference>
<dbReference type="EMBL" id="JADZSC010000002">
    <property type="protein sequence ID" value="MBH0230723.1"/>
    <property type="molecule type" value="Genomic_DNA"/>
</dbReference>
<dbReference type="Proteomes" id="UP000614490">
    <property type="component" value="Unassembled WGS sequence"/>
</dbReference>
<keyword evidence="6 8" id="KW-0720">Serine protease</keyword>
<gene>
    <name evidence="11" type="ORF">H0267_10895</name>
</gene>
<evidence type="ECO:0000256" key="1">
    <source>
        <dbReference type="ARBA" id="ARBA00011073"/>
    </source>
</evidence>
<evidence type="ECO:0000256" key="9">
    <source>
        <dbReference type="RuleBase" id="RU003355"/>
    </source>
</evidence>
<dbReference type="InterPro" id="IPR036852">
    <property type="entry name" value="Peptidase_S8/S53_dom_sf"/>
</dbReference>
<dbReference type="Gene3D" id="3.30.70.80">
    <property type="entry name" value="Peptidase S8 propeptide/proteinase inhibitor I9"/>
    <property type="match status" value="1"/>
</dbReference>
<sequence>MKNFPLHLLLSVLFLVTWFPISVGAEGTMDTEEADRYIIGFEQSIDLNVLEKTEYTLHHEYEGIQAISASLDRTAVHTLQNDPRIAWIEEDQKVTADRQVRNWGFSSVGADTTKKLKVNGSGVKVAVIDTGINRDHPDLKVAGGKNFVDDVNSYEDDNGHGSHVAGVINAQDNGLGTLGVAPAASMYAVKALDSDGIGNEADVIAGIDWAIQNGMDIINLSLTSPQSSTGLEKIIKKARDQGIFVIAASGNDKSGNGQLTKDVMYPARYDSVIGVGAIDEDETIAEYSYQGESLDFVAPGTQIYSTYMDTEEGNYAHMSGTSMAAPYVSGIIALYKSQFPDLTYLEITNLLNKHVKDLGVKGKDKTYGEGLIQAPISLFIDLKASDWFTPFVNELSQSQMIKGYPDYTFRPQGDITRQEVITLIGRALELNGEKRDTMYTDVTKYHYGSGYIASATSREIVTGYPDQTFKPEANITRADVAVMVYRAFDIPASNERVFEDVDPDKYYYEAIHSLANEDIITGYSETEFKPLKPITRAEFSSILAKTLNGSLR</sequence>
<dbReference type="InterPro" id="IPR037045">
    <property type="entry name" value="S8pro/Inhibitor_I9_sf"/>
</dbReference>
<evidence type="ECO:0000256" key="6">
    <source>
        <dbReference type="ARBA" id="ARBA00022825"/>
    </source>
</evidence>
<dbReference type="PRINTS" id="PR00723">
    <property type="entry name" value="SUBTILISIN"/>
</dbReference>
<dbReference type="Gene3D" id="3.40.50.200">
    <property type="entry name" value="Peptidase S8/S53 domain"/>
    <property type="match status" value="1"/>
</dbReference>
<dbReference type="PROSITE" id="PS00136">
    <property type="entry name" value="SUBTILASE_ASP"/>
    <property type="match status" value="1"/>
</dbReference>
<dbReference type="InterPro" id="IPR034202">
    <property type="entry name" value="Subtilisin_Carlsberg-like"/>
</dbReference>
<dbReference type="PROSITE" id="PS51892">
    <property type="entry name" value="SUBTILASE"/>
    <property type="match status" value="1"/>
</dbReference>
<feature type="domain" description="SLH" evidence="10">
    <location>
        <begin position="499"/>
        <end position="552"/>
    </location>
</feature>
<proteinExistence type="inferred from homology"/>
<dbReference type="Pfam" id="PF00082">
    <property type="entry name" value="Peptidase_S8"/>
    <property type="match status" value="1"/>
</dbReference>
<dbReference type="PROSITE" id="PS51272">
    <property type="entry name" value="SLH"/>
    <property type="match status" value="3"/>
</dbReference>
<dbReference type="InterPro" id="IPR050131">
    <property type="entry name" value="Peptidase_S8_subtilisin-like"/>
</dbReference>
<feature type="active site" description="Charge relay system" evidence="7 8">
    <location>
        <position position="322"/>
    </location>
</feature>
<comment type="similarity">
    <text evidence="1 8 9">Belongs to the peptidase S8 family.</text>
</comment>
<feature type="domain" description="SLH" evidence="10">
    <location>
        <begin position="435"/>
        <end position="498"/>
    </location>
</feature>
<accession>A0A931HWJ6</accession>
<evidence type="ECO:0000256" key="8">
    <source>
        <dbReference type="PROSITE-ProRule" id="PRU01240"/>
    </source>
</evidence>
<evidence type="ECO:0000313" key="11">
    <source>
        <dbReference type="EMBL" id="MBH0230723.1"/>
    </source>
</evidence>
<dbReference type="PANTHER" id="PTHR43806">
    <property type="entry name" value="PEPTIDASE S8"/>
    <property type="match status" value="1"/>
</dbReference>
<dbReference type="Pfam" id="PF00395">
    <property type="entry name" value="SLH"/>
    <property type="match status" value="3"/>
</dbReference>
<keyword evidence="2 8" id="KW-0645">Protease</keyword>
<keyword evidence="4" id="KW-0732">Signal</keyword>
<evidence type="ECO:0000313" key="12">
    <source>
        <dbReference type="Proteomes" id="UP000614490"/>
    </source>
</evidence>
<reference evidence="11 12" key="1">
    <citation type="journal article" date="2005" name="Int. J. Syst. Evol. Microbiol.">
        <title>Halobacillus yeomjeoni sp. nov., isolated from a marine solar saltern in Korea.</title>
        <authorList>
            <person name="Yoon J.H."/>
            <person name="Kang S.J."/>
            <person name="Lee C.H."/>
            <person name="Oh H.W."/>
            <person name="Oh T.K."/>
        </authorList>
    </citation>
    <scope>NUCLEOTIDE SEQUENCE [LARGE SCALE GENOMIC DNA]</scope>
    <source>
        <strain evidence="11 12">KCTC 3957</strain>
    </source>
</reference>
<keyword evidence="12" id="KW-1185">Reference proteome</keyword>
<feature type="active site" description="Charge relay system" evidence="7 8">
    <location>
        <position position="129"/>
    </location>
</feature>
<feature type="active site" description="Charge relay system" evidence="7 8">
    <location>
        <position position="160"/>
    </location>
</feature>
<dbReference type="RefSeq" id="WP_197317340.1">
    <property type="nucleotide sequence ID" value="NZ_JADZSC010000002.1"/>
</dbReference>
<evidence type="ECO:0000256" key="4">
    <source>
        <dbReference type="ARBA" id="ARBA00022729"/>
    </source>
</evidence>
<evidence type="ECO:0000256" key="5">
    <source>
        <dbReference type="ARBA" id="ARBA00022801"/>
    </source>
</evidence>
<dbReference type="InterPro" id="IPR001119">
    <property type="entry name" value="SLH_dom"/>
</dbReference>
<dbReference type="SUPFAM" id="SSF52743">
    <property type="entry name" value="Subtilisin-like"/>
    <property type="match status" value="1"/>
</dbReference>
<feature type="domain" description="SLH" evidence="10">
    <location>
        <begin position="375"/>
        <end position="434"/>
    </location>
</feature>
<keyword evidence="3" id="KW-0479">Metal-binding</keyword>
<dbReference type="PANTHER" id="PTHR43806:SF11">
    <property type="entry name" value="CEREVISIN-RELATED"/>
    <property type="match status" value="1"/>
</dbReference>
<comment type="caution">
    <text evidence="11">The sequence shown here is derived from an EMBL/GenBank/DDBJ whole genome shotgun (WGS) entry which is preliminary data.</text>
</comment>